<protein>
    <submittedName>
        <fullName evidence="5">Amino acid adenylation domain-containing protein</fullName>
    </submittedName>
</protein>
<dbReference type="NCBIfam" id="TIGR01733">
    <property type="entry name" value="AA-adenyl-dom"/>
    <property type="match status" value="2"/>
</dbReference>
<dbReference type="InterPro" id="IPR000873">
    <property type="entry name" value="AMP-dep_synth/lig_dom"/>
</dbReference>
<dbReference type="EMBL" id="JAHLFU010000157">
    <property type="protein sequence ID" value="MBU3853615.1"/>
    <property type="molecule type" value="Genomic_DNA"/>
</dbReference>
<organism evidence="5 6">
    <name type="scientific">Candidatus Paraprevotella stercoravium</name>
    <dbReference type="NCBI Taxonomy" id="2838725"/>
    <lineage>
        <taxon>Bacteria</taxon>
        <taxon>Pseudomonadati</taxon>
        <taxon>Bacteroidota</taxon>
        <taxon>Bacteroidia</taxon>
        <taxon>Bacteroidales</taxon>
        <taxon>Prevotellaceae</taxon>
        <taxon>Paraprevotella</taxon>
    </lineage>
</organism>
<dbReference type="Gene3D" id="1.10.1200.10">
    <property type="entry name" value="ACP-like"/>
    <property type="match status" value="2"/>
</dbReference>
<keyword evidence="3" id="KW-0597">Phosphoprotein</keyword>
<dbReference type="InterPro" id="IPR029058">
    <property type="entry name" value="AB_hydrolase_fold"/>
</dbReference>
<sequence length="2028" mass="228913">MTLLKLTNVNNFLLDHTLHLRPMEYASLLGTFVNNLPLHFNFEKSDVPFLDIINDLNRFRDEERKHQCVFYSDIVRQGNAAVFDRPLSINVGINYPAKYKTLALDFFGCNVLSSYHIDVQLSADLLLSIEDDSAFSCNIRHNPKLSKGLVKSMADTFGEIMRQVMAYPEIQLKDIHLVSAHKQAELLNKEEKALEERAISKTFLVDFGRSVQRFPHHIAVECNETKITYGELDRLSDRVAMALIGRNLSHAYIGLSMPKKIEMIIAILGILKSGNIYVPIDYNYPLERIHFIVKDCQVATVLTSKETEVGLSSLDTCFIEDFINDSVTDRVLPQVQYTDEAYVIYTSGTTGLPKGTPIKYSMLNQTIATNVEIQKMHENSRMMQFANIAFDASIVEIFPALAVGATLVLPQEMERKDPALLLSFLKKQKITVANIPPSLLSILPHELLPQLVTIVIGGDSANPDAIQYWSANRLFINAYGPTENCVDATHAILHPDSYPNDIGTSVPGTTCYVLDKYLHLMPDYTIGELYIGGVKLTEGYLNRPELNAGKFIPNPFVSDDDKAKGVNLRLYKTGDLVMRRSDGHLIFIGRSDFQVKLNGYRIELGDIESKIFEFGNIVQNTVVIVYEQSGQKRLVAYVQTQAAEDFPINGLKDYLHKQLPKYMIPAVIIPLKEFPYNTSGKIDRKQLPKPVIQQEKREVDMPVTKTEQELAALWRTVLPEQLIGREDNFMSLGGDSMAVIQLSFRMQELFDVQVKASDIYQHPMLKDLAGFIDGLLALDETEEENALEVHPMDVVPLPPNQFSLWLECMKSDEMKDAYNLPCMFECPVTLRLEVFEEALNRLVEVQDAFRIFFPVGKDGKPYLQVAEYIPFHVTVCEIPESELAENLNRDMKISFDLTRAPLFHCVLYKVGNRKYVCSLVMHHLISDGWSAQWIQAVLLKAVTGGQVDWNGLHGSYLAYAKDAHVLAQTKGYHNRLAYWNHYLSGVSELNLSQQSQGKSGEMAGGSYVCPIPPALSDKVSAFCRYHACTPFVFYCSVYLMLLARVSKQTEFAIGFPYLGRERSSYTQVVGYFVHTLPLRYRKEYSQLSFIRYVKELQNVVIASEENAVSLDKMIEIARSGATTDRDVRLINAMFALEEKVLFNDYLEWERSAFDLSWTILAEDDKAVSCEIEYKYAAFSAKGIAVLAGAYLTLLDAVVRQSDQVLTAYSLASDEHCQSQVRLNSLTENIDICPPPFLDCFASVVRANPVHTAIIYKGKEMTYQELDVQSERVMLFIRSSGIPLASGIAVSMKASIEYIVTLIGVLKAGCYYVPIDVDMPEERRKFILQDAACRMLFTEENYPCGEKINGADDAVGLPDCAYVIYTSGTTGQPKGVPIKKQSLAHLIKAEHVSFCLTENSRVLLFSSISFDASITEIFTTLSVGAVLVIASEEQKKDPVFLADLLDKQHISCATIPPALLPIIPQRDFPDLKTLIVGGESTPMLTLRHWREGRTLINAYGPTENTVDTTLCVVGDDFEYNDIGTPLPGVSCYVLDEYHHIVPDGMVGELYIGGVQLTEGYLNRPGLNQEKFIENPYVTPEDKAKGVNTRLYKSGDWVRRRPDGHLIFMGRVDNQVKLRGFRIELSEIETLLQQCEGVGHALVEVRKADAQDELVAFVQPDKQMRIDVASLQAALRGKLPAYMIPSKWAVVEEFPLTISGKIDHRRLPEPDVVVKREVVGADTEDEQTLLAIAEEVIGSKGIGVETDLLDEAGMTSMQVMEFIGKIITTTDWRITVSSVYKDRTIRKLLHDTEGKSYFWFEGYDERKPILVFITGFPAVSPFYDTLLQFFARSFSVFVFESYYDFFVGKDTVSLDALLQSYEEALEKVLGDKPIAMVTGYCTGAELAIALANNQRRKHPERLPYPVLNMEGIYLRQETDEIPDVITEASLRERVRITNDLYKGFPALDYAGPIVHVMAGKPSDMIYLEMGKETDETLLEEMRQIHEANRLAWRKHYPNAPYYELDCSHWTFFEEKSLDALREIIRKHWNV</sequence>
<dbReference type="PROSITE" id="PS00455">
    <property type="entry name" value="AMP_BINDING"/>
    <property type="match status" value="2"/>
</dbReference>
<dbReference type="Gene3D" id="2.30.38.10">
    <property type="entry name" value="Luciferase, Domain 3"/>
    <property type="match status" value="1"/>
</dbReference>
<dbReference type="SUPFAM" id="SSF56801">
    <property type="entry name" value="Acetyl-CoA synthetase-like"/>
    <property type="match status" value="2"/>
</dbReference>
<dbReference type="InterPro" id="IPR020845">
    <property type="entry name" value="AMP-binding_CS"/>
</dbReference>
<dbReference type="PROSITE" id="PS50075">
    <property type="entry name" value="CARRIER"/>
    <property type="match status" value="2"/>
</dbReference>
<dbReference type="FunFam" id="3.30.300.30:FF:000015">
    <property type="entry name" value="Nonribosomal peptide synthase SidD"/>
    <property type="match status" value="1"/>
</dbReference>
<dbReference type="Gene3D" id="3.30.559.30">
    <property type="entry name" value="Nonribosomal peptide synthetase, condensation domain"/>
    <property type="match status" value="2"/>
</dbReference>
<dbReference type="Pfam" id="PF00668">
    <property type="entry name" value="Condensation"/>
    <property type="match status" value="1"/>
</dbReference>
<dbReference type="InterPro" id="IPR001242">
    <property type="entry name" value="Condensation_dom"/>
</dbReference>
<dbReference type="NCBIfam" id="NF003417">
    <property type="entry name" value="PRK04813.1"/>
    <property type="match status" value="2"/>
</dbReference>
<dbReference type="Gene3D" id="3.40.50.980">
    <property type="match status" value="2"/>
</dbReference>
<dbReference type="GO" id="GO:0031177">
    <property type="term" value="F:phosphopantetheine binding"/>
    <property type="evidence" value="ECO:0007669"/>
    <property type="project" value="InterPro"/>
</dbReference>
<evidence type="ECO:0000259" key="4">
    <source>
        <dbReference type="PROSITE" id="PS50075"/>
    </source>
</evidence>
<proteinExistence type="predicted"/>
<dbReference type="PROSITE" id="PS00012">
    <property type="entry name" value="PHOSPHOPANTETHEINE"/>
    <property type="match status" value="1"/>
</dbReference>
<dbReference type="Pfam" id="PF00550">
    <property type="entry name" value="PP-binding"/>
    <property type="match status" value="2"/>
</dbReference>
<accession>A0A9E2L671</accession>
<dbReference type="InterPro" id="IPR045851">
    <property type="entry name" value="AMP-bd_C_sf"/>
</dbReference>
<dbReference type="SUPFAM" id="SSF53474">
    <property type="entry name" value="alpha/beta-Hydrolases"/>
    <property type="match status" value="1"/>
</dbReference>
<dbReference type="PANTHER" id="PTHR45527:SF1">
    <property type="entry name" value="FATTY ACID SYNTHASE"/>
    <property type="match status" value="1"/>
</dbReference>
<comment type="cofactor">
    <cofactor evidence="1">
        <name>pantetheine 4'-phosphate</name>
        <dbReference type="ChEBI" id="CHEBI:47942"/>
    </cofactor>
</comment>
<dbReference type="GO" id="GO:0005737">
    <property type="term" value="C:cytoplasm"/>
    <property type="evidence" value="ECO:0007669"/>
    <property type="project" value="TreeGrafter"/>
</dbReference>
<feature type="domain" description="Carrier" evidence="4">
    <location>
        <begin position="1718"/>
        <end position="1794"/>
    </location>
</feature>
<dbReference type="SMART" id="SM00823">
    <property type="entry name" value="PKS_PP"/>
    <property type="match status" value="1"/>
</dbReference>
<dbReference type="InterPro" id="IPR006162">
    <property type="entry name" value="Ppantetheine_attach_site"/>
</dbReference>
<dbReference type="GO" id="GO:0043041">
    <property type="term" value="P:amino acid activation for nonribosomal peptide biosynthetic process"/>
    <property type="evidence" value="ECO:0007669"/>
    <property type="project" value="TreeGrafter"/>
</dbReference>
<gene>
    <name evidence="5" type="ORF">H9789_07350</name>
</gene>
<dbReference type="Proteomes" id="UP000823865">
    <property type="component" value="Unassembled WGS sequence"/>
</dbReference>
<keyword evidence="2" id="KW-0596">Phosphopantetheine</keyword>
<evidence type="ECO:0000256" key="1">
    <source>
        <dbReference type="ARBA" id="ARBA00001957"/>
    </source>
</evidence>
<dbReference type="Gene3D" id="3.30.300.30">
    <property type="match status" value="2"/>
</dbReference>
<evidence type="ECO:0000256" key="2">
    <source>
        <dbReference type="ARBA" id="ARBA00022450"/>
    </source>
</evidence>
<evidence type="ECO:0000313" key="6">
    <source>
        <dbReference type="Proteomes" id="UP000823865"/>
    </source>
</evidence>
<dbReference type="InterPro" id="IPR025110">
    <property type="entry name" value="AMP-bd_C"/>
</dbReference>
<feature type="domain" description="Carrier" evidence="4">
    <location>
        <begin position="701"/>
        <end position="776"/>
    </location>
</feature>
<reference evidence="5" key="2">
    <citation type="submission" date="2021-04" db="EMBL/GenBank/DDBJ databases">
        <authorList>
            <person name="Gilroy R."/>
        </authorList>
    </citation>
    <scope>NUCLEOTIDE SEQUENCE</scope>
    <source>
        <strain evidence="5">G3-2149</strain>
    </source>
</reference>
<dbReference type="InterPro" id="IPR009081">
    <property type="entry name" value="PP-bd_ACP"/>
</dbReference>
<dbReference type="SUPFAM" id="SSF52777">
    <property type="entry name" value="CoA-dependent acyltransferases"/>
    <property type="match status" value="3"/>
</dbReference>
<dbReference type="Gene3D" id="3.30.559.10">
    <property type="entry name" value="Chloramphenicol acetyltransferase-like domain"/>
    <property type="match status" value="1"/>
</dbReference>
<dbReference type="GO" id="GO:0044550">
    <property type="term" value="P:secondary metabolite biosynthetic process"/>
    <property type="evidence" value="ECO:0007669"/>
    <property type="project" value="TreeGrafter"/>
</dbReference>
<name>A0A9E2L671_9BACT</name>
<dbReference type="Pfam" id="PF13193">
    <property type="entry name" value="AMP-binding_C"/>
    <property type="match status" value="1"/>
</dbReference>
<dbReference type="PANTHER" id="PTHR45527">
    <property type="entry name" value="NONRIBOSOMAL PEPTIDE SYNTHETASE"/>
    <property type="match status" value="1"/>
</dbReference>
<dbReference type="InterPro" id="IPR023213">
    <property type="entry name" value="CAT-like_dom_sf"/>
</dbReference>
<dbReference type="InterPro" id="IPR042099">
    <property type="entry name" value="ANL_N_sf"/>
</dbReference>
<dbReference type="InterPro" id="IPR020806">
    <property type="entry name" value="PKS_PP-bd"/>
</dbReference>
<evidence type="ECO:0000313" key="5">
    <source>
        <dbReference type="EMBL" id="MBU3853615.1"/>
    </source>
</evidence>
<evidence type="ECO:0000256" key="3">
    <source>
        <dbReference type="ARBA" id="ARBA00022553"/>
    </source>
</evidence>
<reference evidence="5" key="1">
    <citation type="journal article" date="2021" name="PeerJ">
        <title>Extensive microbial diversity within the chicken gut microbiome revealed by metagenomics and culture.</title>
        <authorList>
            <person name="Gilroy R."/>
            <person name="Ravi A."/>
            <person name="Getino M."/>
            <person name="Pursley I."/>
            <person name="Horton D.L."/>
            <person name="Alikhan N.F."/>
            <person name="Baker D."/>
            <person name="Gharbi K."/>
            <person name="Hall N."/>
            <person name="Watson M."/>
            <person name="Adriaenssens E.M."/>
            <person name="Foster-Nyarko E."/>
            <person name="Jarju S."/>
            <person name="Secka A."/>
            <person name="Antonio M."/>
            <person name="Oren A."/>
            <person name="Chaudhuri R.R."/>
            <person name="La Ragione R."/>
            <person name="Hildebrand F."/>
            <person name="Pallen M.J."/>
        </authorList>
    </citation>
    <scope>NUCLEOTIDE SEQUENCE</scope>
    <source>
        <strain evidence="5">G3-2149</strain>
    </source>
</reference>
<dbReference type="Gene3D" id="3.40.50.12780">
    <property type="entry name" value="N-terminal domain of ligase-like"/>
    <property type="match status" value="1"/>
</dbReference>
<dbReference type="CDD" id="cd05930">
    <property type="entry name" value="A_NRPS"/>
    <property type="match status" value="2"/>
</dbReference>
<dbReference type="Gene3D" id="3.40.50.1820">
    <property type="entry name" value="alpha/beta hydrolase"/>
    <property type="match status" value="1"/>
</dbReference>
<dbReference type="Pfam" id="PF00501">
    <property type="entry name" value="AMP-binding"/>
    <property type="match status" value="2"/>
</dbReference>
<dbReference type="InterPro" id="IPR036736">
    <property type="entry name" value="ACP-like_sf"/>
</dbReference>
<comment type="caution">
    <text evidence="5">The sequence shown here is derived from an EMBL/GenBank/DDBJ whole genome shotgun (WGS) entry which is preliminary data.</text>
</comment>
<dbReference type="SUPFAM" id="SSF47336">
    <property type="entry name" value="ACP-like"/>
    <property type="match status" value="2"/>
</dbReference>
<dbReference type="InterPro" id="IPR010071">
    <property type="entry name" value="AA_adenyl_dom"/>
</dbReference>
<dbReference type="GO" id="GO:0003824">
    <property type="term" value="F:catalytic activity"/>
    <property type="evidence" value="ECO:0007669"/>
    <property type="project" value="InterPro"/>
</dbReference>